<organism evidence="1 2">
    <name type="scientific">Escherichia phage Mt1B1_P10</name>
    <dbReference type="NCBI Taxonomy" id="2743960"/>
    <lineage>
        <taxon>Viruses</taxon>
        <taxon>Duplodnaviria</taxon>
        <taxon>Heunggongvirae</taxon>
        <taxon>Uroviricota</taxon>
        <taxon>Caudoviricetes</taxon>
        <taxon>Autographivirales</taxon>
        <taxon>Autosignataviridae</taxon>
        <taxon>Molineuxvirinae</taxon>
        <taxon>Vectrevirus</taxon>
        <taxon>Vectrevirus Mt1B1P10</taxon>
    </lineage>
</organism>
<reference evidence="1 2" key="1">
    <citation type="submission" date="2020-05" db="EMBL/GenBank/DDBJ databases">
        <authorList>
            <person name="Debarbieux L."/>
        </authorList>
    </citation>
    <scope>NUCLEOTIDE SEQUENCE [LARGE SCALE GENOMIC DNA]</scope>
</reference>
<dbReference type="EMBL" id="MT496971">
    <property type="protein sequence ID" value="QNR52637.1"/>
    <property type="molecule type" value="Genomic_DNA"/>
</dbReference>
<proteinExistence type="predicted"/>
<keyword evidence="2" id="KW-1185">Reference proteome</keyword>
<protein>
    <submittedName>
        <fullName evidence="1">Uncharacterized protein</fullName>
    </submittedName>
</protein>
<evidence type="ECO:0000313" key="2">
    <source>
        <dbReference type="Proteomes" id="UP000516408"/>
    </source>
</evidence>
<dbReference type="Proteomes" id="UP000516408">
    <property type="component" value="Segment"/>
</dbReference>
<accession>A0A7H0XC97</accession>
<evidence type="ECO:0000313" key="1">
    <source>
        <dbReference type="EMBL" id="QNR52637.1"/>
    </source>
</evidence>
<sequence length="35" mass="4077">MRHVYVNGMLHVVGKRKGHSRRNGLLILCEAIVRY</sequence>
<name>A0A7H0XC97_9CAUD</name>